<evidence type="ECO:0000313" key="1">
    <source>
        <dbReference type="EMBL" id="EKT83062.1"/>
    </source>
</evidence>
<dbReference type="AlphaFoldDB" id="K8XXR8"/>
<comment type="caution">
    <text evidence="1">The sequence shown here is derived from an EMBL/GenBank/DDBJ whole genome shotgun (WGS) entry which is preliminary data.</text>
</comment>
<dbReference type="Proteomes" id="UP000005951">
    <property type="component" value="Unassembled WGS sequence"/>
</dbReference>
<reference evidence="1 2" key="1">
    <citation type="journal article" date="2013" name="Genome Announc.">
        <title>Draft Genome Sequence of Rhodococcus opacus Strain M213 Shows a Diverse Catabolic Potential.</title>
        <authorList>
            <person name="Pathak A."/>
            <person name="Green S.J."/>
            <person name="Ogram A."/>
            <person name="Chauhan A."/>
        </authorList>
    </citation>
    <scope>NUCLEOTIDE SEQUENCE [LARGE SCALE GENOMIC DNA]</scope>
    <source>
        <strain evidence="1 2">M213</strain>
    </source>
</reference>
<proteinExistence type="predicted"/>
<accession>K8XXR8</accession>
<protein>
    <submittedName>
        <fullName evidence="1">Uncharacterized protein</fullName>
    </submittedName>
</protein>
<organism evidence="1 2">
    <name type="scientific">Rhodococcus opacus M213</name>
    <dbReference type="NCBI Taxonomy" id="1129896"/>
    <lineage>
        <taxon>Bacteria</taxon>
        <taxon>Bacillati</taxon>
        <taxon>Actinomycetota</taxon>
        <taxon>Actinomycetes</taxon>
        <taxon>Mycobacteriales</taxon>
        <taxon>Nocardiaceae</taxon>
        <taxon>Rhodococcus</taxon>
    </lineage>
</organism>
<sequence length="93" mass="10521">MGAGASVTPCEHSGLGHCARKHPVGWPKGLERFLWGIAWIPDEGCLHPFQYVLTEAEAVKHLGWELTNRYRPARRPVVIIRRDSAEHPWEATL</sequence>
<dbReference type="EMBL" id="AJYC02000026">
    <property type="protein sequence ID" value="EKT83062.1"/>
    <property type="molecule type" value="Genomic_DNA"/>
</dbReference>
<name>K8XXR8_RHOOP</name>
<evidence type="ECO:0000313" key="2">
    <source>
        <dbReference type="Proteomes" id="UP000005951"/>
    </source>
</evidence>
<gene>
    <name evidence="1" type="ORF">WSS_A09102</name>
</gene>